<reference evidence="3" key="1">
    <citation type="journal article" date="2017" name="Genome Biol.">
        <title>Comparative genomics reveals high biological diversity and specific adaptations in the industrially and medically important fungal genus Aspergillus.</title>
        <authorList>
            <person name="de Vries R.P."/>
            <person name="Riley R."/>
            <person name="Wiebenga A."/>
            <person name="Aguilar-Osorio G."/>
            <person name="Amillis S."/>
            <person name="Uchima C.A."/>
            <person name="Anderluh G."/>
            <person name="Asadollahi M."/>
            <person name="Askin M."/>
            <person name="Barry K."/>
            <person name="Battaglia E."/>
            <person name="Bayram O."/>
            <person name="Benocci T."/>
            <person name="Braus-Stromeyer S.A."/>
            <person name="Caldana C."/>
            <person name="Canovas D."/>
            <person name="Cerqueira G.C."/>
            <person name="Chen F."/>
            <person name="Chen W."/>
            <person name="Choi C."/>
            <person name="Clum A."/>
            <person name="Dos Santos R.A."/>
            <person name="Damasio A.R."/>
            <person name="Diallinas G."/>
            <person name="Emri T."/>
            <person name="Fekete E."/>
            <person name="Flipphi M."/>
            <person name="Freyberg S."/>
            <person name="Gallo A."/>
            <person name="Gournas C."/>
            <person name="Habgood R."/>
            <person name="Hainaut M."/>
            <person name="Harispe M.L."/>
            <person name="Henrissat B."/>
            <person name="Hilden K.S."/>
            <person name="Hope R."/>
            <person name="Hossain A."/>
            <person name="Karabika E."/>
            <person name="Karaffa L."/>
            <person name="Karanyi Z."/>
            <person name="Krasevec N."/>
            <person name="Kuo A."/>
            <person name="Kusch H."/>
            <person name="LaButti K."/>
            <person name="Lagendijk E.L."/>
            <person name="Lapidus A."/>
            <person name="Levasseur A."/>
            <person name="Lindquist E."/>
            <person name="Lipzen A."/>
            <person name="Logrieco A.F."/>
            <person name="MacCabe A."/>
            <person name="Maekelae M.R."/>
            <person name="Malavazi I."/>
            <person name="Melin P."/>
            <person name="Meyer V."/>
            <person name="Mielnichuk N."/>
            <person name="Miskei M."/>
            <person name="Molnar A.P."/>
            <person name="Mule G."/>
            <person name="Ngan C.Y."/>
            <person name="Orejas M."/>
            <person name="Orosz E."/>
            <person name="Ouedraogo J.P."/>
            <person name="Overkamp K.M."/>
            <person name="Park H.-S."/>
            <person name="Perrone G."/>
            <person name="Piumi F."/>
            <person name="Punt P.J."/>
            <person name="Ram A.F."/>
            <person name="Ramon A."/>
            <person name="Rauscher S."/>
            <person name="Record E."/>
            <person name="Riano-Pachon D.M."/>
            <person name="Robert V."/>
            <person name="Roehrig J."/>
            <person name="Ruller R."/>
            <person name="Salamov A."/>
            <person name="Salih N.S."/>
            <person name="Samson R.A."/>
            <person name="Sandor E."/>
            <person name="Sanguinetti M."/>
            <person name="Schuetze T."/>
            <person name="Sepcic K."/>
            <person name="Shelest E."/>
            <person name="Sherlock G."/>
            <person name="Sophianopoulou V."/>
            <person name="Squina F.M."/>
            <person name="Sun H."/>
            <person name="Susca A."/>
            <person name="Todd R.B."/>
            <person name="Tsang A."/>
            <person name="Unkles S.E."/>
            <person name="van de Wiele N."/>
            <person name="van Rossen-Uffink D."/>
            <person name="Oliveira J.V."/>
            <person name="Vesth T.C."/>
            <person name="Visser J."/>
            <person name="Yu J.-H."/>
            <person name="Zhou M."/>
            <person name="Andersen M.R."/>
            <person name="Archer D.B."/>
            <person name="Baker S.E."/>
            <person name="Benoit I."/>
            <person name="Brakhage A.A."/>
            <person name="Braus G.H."/>
            <person name="Fischer R."/>
            <person name="Frisvad J.C."/>
            <person name="Goldman G.H."/>
            <person name="Houbraken J."/>
            <person name="Oakley B."/>
            <person name="Pocsi I."/>
            <person name="Scazzocchio C."/>
            <person name="Seiboth B."/>
            <person name="vanKuyk P.A."/>
            <person name="Wortman J."/>
            <person name="Dyer P.S."/>
            <person name="Grigoriev I.V."/>
        </authorList>
    </citation>
    <scope>NUCLEOTIDE SEQUENCE [LARGE SCALE GENOMIC DNA]</scope>
    <source>
        <strain evidence="3">ITEM 5010</strain>
    </source>
</reference>
<feature type="region of interest" description="Disordered" evidence="1">
    <location>
        <begin position="1"/>
        <end position="24"/>
    </location>
</feature>
<dbReference type="OrthoDB" id="76567at2759"/>
<name>A0A1R3RW72_ASPC5</name>
<dbReference type="VEuPathDB" id="FungiDB:ASPCADRAFT_30837"/>
<evidence type="ECO:0000313" key="2">
    <source>
        <dbReference type="EMBL" id="OOF98734.1"/>
    </source>
</evidence>
<proteinExistence type="predicted"/>
<dbReference type="OMA" id="DASWWIN"/>
<sequence length="232" mass="26345">SRRTPRETRPPSTAGTESMDSYSPLPIPKCQQFKALIDQRSDDLRNGTVEDSYLSFSGVTTTRFQYIESHRRSLGAAHVRFTYFPDIGTLITKVPSEPHEKCHYILGSRIKDHLRMNMGIAFDEVVGTAATKRQGKGNTIKEPDSSFKNLRLRSQVGDWPHWVIEGGMSESLQRLRADASWWINHSEGEVLLVILIWIRPSLKIIKIETWVPERTLPPPGPRTRSRAAIPTL</sequence>
<keyword evidence="3" id="KW-1185">Reference proteome</keyword>
<feature type="non-terminal residue" evidence="2">
    <location>
        <position position="1"/>
    </location>
</feature>
<dbReference type="AlphaFoldDB" id="A0A1R3RW72"/>
<dbReference type="EMBL" id="KV907495">
    <property type="protein sequence ID" value="OOF98734.1"/>
    <property type="molecule type" value="Genomic_DNA"/>
</dbReference>
<organism evidence="2 3">
    <name type="scientific">Aspergillus carbonarius (strain ITEM 5010)</name>
    <dbReference type="NCBI Taxonomy" id="602072"/>
    <lineage>
        <taxon>Eukaryota</taxon>
        <taxon>Fungi</taxon>
        <taxon>Dikarya</taxon>
        <taxon>Ascomycota</taxon>
        <taxon>Pezizomycotina</taxon>
        <taxon>Eurotiomycetes</taxon>
        <taxon>Eurotiomycetidae</taxon>
        <taxon>Eurotiales</taxon>
        <taxon>Aspergillaceae</taxon>
        <taxon>Aspergillus</taxon>
        <taxon>Aspergillus subgen. Circumdati</taxon>
    </lineage>
</organism>
<dbReference type="Proteomes" id="UP000188318">
    <property type="component" value="Unassembled WGS sequence"/>
</dbReference>
<evidence type="ECO:0000313" key="3">
    <source>
        <dbReference type="Proteomes" id="UP000188318"/>
    </source>
</evidence>
<evidence type="ECO:0000256" key="1">
    <source>
        <dbReference type="SAM" id="MobiDB-lite"/>
    </source>
</evidence>
<feature type="non-terminal residue" evidence="2">
    <location>
        <position position="232"/>
    </location>
</feature>
<gene>
    <name evidence="2" type="ORF">ASPCADRAFT_30837</name>
</gene>
<accession>A0A1R3RW72</accession>
<protein>
    <submittedName>
        <fullName evidence="2">Uncharacterized protein</fullName>
    </submittedName>
</protein>